<keyword evidence="2" id="KW-0548">Nucleotidyltransferase</keyword>
<dbReference type="Proteomes" id="UP000054058">
    <property type="component" value="Unassembled WGS sequence"/>
</dbReference>
<evidence type="ECO:0000313" key="4">
    <source>
        <dbReference type="EMBL" id="ETX10933.1"/>
    </source>
</evidence>
<dbReference type="SUPFAM" id="SSF52374">
    <property type="entry name" value="Nucleotidylyl transferase"/>
    <property type="match status" value="1"/>
</dbReference>
<organism evidence="4 5">
    <name type="scientific">Marinomonas ushuaiensis DSM 15871</name>
    <dbReference type="NCBI Taxonomy" id="1122207"/>
    <lineage>
        <taxon>Bacteria</taxon>
        <taxon>Pseudomonadati</taxon>
        <taxon>Pseudomonadota</taxon>
        <taxon>Gammaproteobacteria</taxon>
        <taxon>Oceanospirillales</taxon>
        <taxon>Oceanospirillaceae</taxon>
        <taxon>Marinomonas</taxon>
    </lineage>
</organism>
<gene>
    <name evidence="4" type="ORF">MUS1_13215</name>
</gene>
<proteinExistence type="predicted"/>
<protein>
    <submittedName>
        <fullName evidence="4">Glycerol-3-phosphate cytidiltransferase</fullName>
    </submittedName>
</protein>
<evidence type="ECO:0000256" key="2">
    <source>
        <dbReference type="ARBA" id="ARBA00022695"/>
    </source>
</evidence>
<dbReference type="EMBL" id="JAMB01000006">
    <property type="protein sequence ID" value="ETX10933.1"/>
    <property type="molecule type" value="Genomic_DNA"/>
</dbReference>
<dbReference type="GO" id="GO:0005737">
    <property type="term" value="C:cytoplasm"/>
    <property type="evidence" value="ECO:0007669"/>
    <property type="project" value="InterPro"/>
</dbReference>
<dbReference type="InterPro" id="IPR014729">
    <property type="entry name" value="Rossmann-like_a/b/a_fold"/>
</dbReference>
<dbReference type="GO" id="GO:0046872">
    <property type="term" value="F:metal ion binding"/>
    <property type="evidence" value="ECO:0007669"/>
    <property type="project" value="InterPro"/>
</dbReference>
<dbReference type="Pfam" id="PF01467">
    <property type="entry name" value="CTP_transf_like"/>
    <property type="match status" value="1"/>
</dbReference>
<keyword evidence="5" id="KW-1185">Reference proteome</keyword>
<feature type="domain" description="Cytidyltransferase-like" evidence="3">
    <location>
        <begin position="5"/>
        <end position="124"/>
    </location>
</feature>
<dbReference type="RefSeq" id="WP_036161334.1">
    <property type="nucleotide sequence ID" value="NZ_JAMB01000006.1"/>
</dbReference>
<evidence type="ECO:0000256" key="1">
    <source>
        <dbReference type="ARBA" id="ARBA00022679"/>
    </source>
</evidence>
<dbReference type="PANTHER" id="PTHR43793:SF1">
    <property type="entry name" value="FAD SYNTHASE"/>
    <property type="match status" value="1"/>
</dbReference>
<dbReference type="OrthoDB" id="9802794at2"/>
<dbReference type="NCBIfam" id="TIGR00125">
    <property type="entry name" value="cyt_tran_rel"/>
    <property type="match status" value="1"/>
</dbReference>
<dbReference type="eggNOG" id="COG0615">
    <property type="taxonomic scope" value="Bacteria"/>
</dbReference>
<evidence type="ECO:0000259" key="3">
    <source>
        <dbReference type="Pfam" id="PF01467"/>
    </source>
</evidence>
<dbReference type="InterPro" id="IPR004821">
    <property type="entry name" value="Cyt_trans-like"/>
</dbReference>
<sequence length="154" mass="17877">MKVVITYGTFDLFHVGHIRLLKRLKALGDKLIVGISSDEFNDLKGKKSFFSYEERAEILLACKYVDDVFPECNWEQKRTDVQKFNADIFAMGDDWQGKFDELSEFCEVVYLPRTEDISTTKIKKTLSSLKRSDLEKIETSLHDVIEIVKTMSHK</sequence>
<comment type="caution">
    <text evidence="4">The sequence shown here is derived from an EMBL/GenBank/DDBJ whole genome shotgun (WGS) entry which is preliminary data.</text>
</comment>
<dbReference type="InterPro" id="IPR006409">
    <property type="entry name" value="G3P_cytidylTrfase"/>
</dbReference>
<name>X7E722_9GAMM</name>
<dbReference type="AlphaFoldDB" id="X7E722"/>
<dbReference type="PATRIC" id="fig|1122207.3.peg.1781"/>
<dbReference type="PANTHER" id="PTHR43793">
    <property type="entry name" value="FAD SYNTHASE"/>
    <property type="match status" value="1"/>
</dbReference>
<dbReference type="STRING" id="1122207.MUS1_13215"/>
<dbReference type="NCBIfam" id="TIGR01518">
    <property type="entry name" value="g3p_cytidyltrns"/>
    <property type="match status" value="1"/>
</dbReference>
<dbReference type="GO" id="GO:0047348">
    <property type="term" value="F:glycerol-3-phosphate cytidylyltransferase activity"/>
    <property type="evidence" value="ECO:0007669"/>
    <property type="project" value="InterPro"/>
</dbReference>
<reference evidence="4 5" key="1">
    <citation type="submission" date="2014-01" db="EMBL/GenBank/DDBJ databases">
        <title>Marinomonas ushuaiensis DSM 15871 Genome Sequencing.</title>
        <authorList>
            <person name="Lai Q."/>
            <person name="Shao Z.S."/>
        </authorList>
    </citation>
    <scope>NUCLEOTIDE SEQUENCE [LARGE SCALE GENOMIC DNA]</scope>
    <source>
        <strain evidence="4 5">DSM 15871</strain>
    </source>
</reference>
<dbReference type="InterPro" id="IPR050385">
    <property type="entry name" value="Archaeal_FAD_synthase"/>
</dbReference>
<dbReference type="Gene3D" id="3.40.50.620">
    <property type="entry name" value="HUPs"/>
    <property type="match status" value="1"/>
</dbReference>
<keyword evidence="1 4" id="KW-0808">Transferase</keyword>
<accession>X7E722</accession>
<dbReference type="GO" id="GO:0019350">
    <property type="term" value="P:teichoic acid biosynthetic process"/>
    <property type="evidence" value="ECO:0007669"/>
    <property type="project" value="InterPro"/>
</dbReference>
<evidence type="ECO:0000313" key="5">
    <source>
        <dbReference type="Proteomes" id="UP000054058"/>
    </source>
</evidence>